<keyword evidence="9" id="KW-1185">Reference proteome</keyword>
<dbReference type="PANTHER" id="PTHR38007:SF1">
    <property type="entry name" value="CRISPR SYSTEM CMS PROTEIN CSM5"/>
    <property type="match status" value="1"/>
</dbReference>
<dbReference type="RefSeq" id="WP_074648299.1">
    <property type="nucleotide sequence ID" value="NZ_FOIL01000003.1"/>
</dbReference>
<dbReference type="GO" id="GO:0003723">
    <property type="term" value="F:RNA binding"/>
    <property type="evidence" value="ECO:0007669"/>
    <property type="project" value="UniProtKB-KW"/>
</dbReference>
<dbReference type="InterPro" id="IPR005537">
    <property type="entry name" value="RAMP_III_fam"/>
</dbReference>
<keyword evidence="5" id="KW-0051">Antiviral defense</keyword>
<sequence>MKEYLREYDVELETIGPLFIGSGYELNKKEYLFGNDEIKIMDIPRLFSFFEKKGLRNRFESFFLDDVRKDLFRFLRENSIRIDDVSDCIKYRIRQSDTSLERGKPAAVMEFVKDPYGLPYIPGSSIKGMLRTILLASEIALHDNQYVTNKEKIRDSLYRGGNRNTLLRKEAKDIEATAFHKLGRNKEKKDDSVNDVLSGLVISDSQPLNLDDLVLCQRVEYHVDGEEKHLNLLRECIKPGTKIHFKMTIDSLLCPYGKEDIINAIRFFNKNYNEMFRNVFPKFTPGKPDSVYLGGGTGFVSKTVIYPLFGKQNGIDVTVNVFGATKVPRNHKHNLDRQIGVSPHILKMTYYYGKMFHMGECRWRFC</sequence>
<evidence type="ECO:0000256" key="4">
    <source>
        <dbReference type="ARBA" id="ARBA00022884"/>
    </source>
</evidence>
<evidence type="ECO:0000313" key="9">
    <source>
        <dbReference type="Proteomes" id="UP000199820"/>
    </source>
</evidence>
<feature type="domain" description="CRISPR type III-associated protein" evidence="7">
    <location>
        <begin position="11"/>
        <end position="250"/>
    </location>
</feature>
<evidence type="ECO:0000313" key="8">
    <source>
        <dbReference type="EMBL" id="SET01802.1"/>
    </source>
</evidence>
<dbReference type="GO" id="GO:0051607">
    <property type="term" value="P:defense response to virus"/>
    <property type="evidence" value="ECO:0007669"/>
    <property type="project" value="UniProtKB-KW"/>
</dbReference>
<evidence type="ECO:0000256" key="6">
    <source>
        <dbReference type="ARBA" id="ARBA00031720"/>
    </source>
</evidence>
<gene>
    <name evidence="8" type="ORF">SAMN04487771_100388</name>
</gene>
<evidence type="ECO:0000256" key="3">
    <source>
        <dbReference type="ARBA" id="ARBA00016113"/>
    </source>
</evidence>
<dbReference type="InterPro" id="IPR010173">
    <property type="entry name" value="CRISPR-assoc_Csm5"/>
</dbReference>
<evidence type="ECO:0000256" key="5">
    <source>
        <dbReference type="ARBA" id="ARBA00023118"/>
    </source>
</evidence>
<keyword evidence="4" id="KW-0694">RNA-binding</keyword>
<evidence type="ECO:0000256" key="1">
    <source>
        <dbReference type="ARBA" id="ARBA00003088"/>
    </source>
</evidence>
<dbReference type="EMBL" id="FOIL01000003">
    <property type="protein sequence ID" value="SET01802.1"/>
    <property type="molecule type" value="Genomic_DNA"/>
</dbReference>
<dbReference type="STRING" id="1526.SAMN02910262_01621"/>
<comment type="function">
    <text evidence="1">This subunit might be involved in maturation of a crRNA intermediate to its mature form.</text>
</comment>
<dbReference type="AlphaFoldDB" id="A0A1I0B6Y3"/>
<protein>
    <recommendedName>
        <fullName evidence="3">CRISPR system Cms protein Csm5</fullName>
    </recommendedName>
    <alternativeName>
        <fullName evidence="6">CRISPR type III A-associated protein Csm5</fullName>
    </alternativeName>
</protein>
<dbReference type="NCBIfam" id="TIGR01899">
    <property type="entry name" value="cas_TM1807_csm5"/>
    <property type="match status" value="1"/>
</dbReference>
<dbReference type="Proteomes" id="UP000199820">
    <property type="component" value="Unassembled WGS sequence"/>
</dbReference>
<dbReference type="OrthoDB" id="24360at2"/>
<name>A0A1I0B6Y3_9FIRM</name>
<evidence type="ECO:0000259" key="7">
    <source>
        <dbReference type="Pfam" id="PF03787"/>
    </source>
</evidence>
<dbReference type="PANTHER" id="PTHR38007">
    <property type="entry name" value="CRISPR SYSTEM CMS PROTEIN CSM5"/>
    <property type="match status" value="1"/>
</dbReference>
<accession>A0A1I0B6Y3</accession>
<organism evidence="8 9">
    <name type="scientific">[Clostridium] aminophilum</name>
    <dbReference type="NCBI Taxonomy" id="1526"/>
    <lineage>
        <taxon>Bacteria</taxon>
        <taxon>Bacillati</taxon>
        <taxon>Bacillota</taxon>
        <taxon>Clostridia</taxon>
        <taxon>Lachnospirales</taxon>
        <taxon>Lachnospiraceae</taxon>
    </lineage>
</organism>
<proteinExistence type="inferred from homology"/>
<dbReference type="Pfam" id="PF03787">
    <property type="entry name" value="RAMPs"/>
    <property type="match status" value="1"/>
</dbReference>
<evidence type="ECO:0000256" key="2">
    <source>
        <dbReference type="ARBA" id="ARBA00006680"/>
    </source>
</evidence>
<comment type="similarity">
    <text evidence="2">Belongs to the CRISPR-associated Csm5 family.</text>
</comment>
<reference evidence="8 9" key="1">
    <citation type="submission" date="2016-10" db="EMBL/GenBank/DDBJ databases">
        <authorList>
            <person name="de Groot N.N."/>
        </authorList>
    </citation>
    <scope>NUCLEOTIDE SEQUENCE [LARGE SCALE GENOMIC DNA]</scope>
    <source>
        <strain evidence="8 9">KH1P1</strain>
    </source>
</reference>